<organism evidence="2">
    <name type="scientific">Hemiselmis andersenii</name>
    <name type="common">Cryptophyte alga</name>
    <dbReference type="NCBI Taxonomy" id="464988"/>
    <lineage>
        <taxon>Eukaryota</taxon>
        <taxon>Cryptophyceae</taxon>
        <taxon>Cryptomonadales</taxon>
        <taxon>Hemiselmidaceae</taxon>
        <taxon>Hemiselmis</taxon>
    </lineage>
</organism>
<dbReference type="EMBL" id="HBFX01011115">
    <property type="protein sequence ID" value="CAD8952044.1"/>
    <property type="molecule type" value="Transcribed_RNA"/>
</dbReference>
<dbReference type="SMART" id="SM00838">
    <property type="entry name" value="EFG_C"/>
    <property type="match status" value="1"/>
</dbReference>
<dbReference type="GO" id="GO:1990904">
    <property type="term" value="C:ribonucleoprotein complex"/>
    <property type="evidence" value="ECO:0007669"/>
    <property type="project" value="TreeGrafter"/>
</dbReference>
<dbReference type="CDD" id="cd04096">
    <property type="entry name" value="eEF2_snRNP_like_C"/>
    <property type="match status" value="1"/>
</dbReference>
<feature type="domain" description="Elongation factor EFG" evidence="1">
    <location>
        <begin position="80"/>
        <end position="169"/>
    </location>
</feature>
<dbReference type="PANTHER" id="PTHR42908:SF3">
    <property type="entry name" value="ELONGATION FACTOR-LIKE GTPASE 1"/>
    <property type="match status" value="1"/>
</dbReference>
<dbReference type="Pfam" id="PF00679">
    <property type="entry name" value="EFG_C"/>
    <property type="match status" value="1"/>
</dbReference>
<gene>
    <name evidence="2" type="ORF">HAND00432_LOCUS6579</name>
</gene>
<reference evidence="2" key="1">
    <citation type="submission" date="2021-01" db="EMBL/GenBank/DDBJ databases">
        <authorList>
            <person name="Corre E."/>
            <person name="Pelletier E."/>
            <person name="Niang G."/>
            <person name="Scheremetjew M."/>
            <person name="Finn R."/>
            <person name="Kale V."/>
            <person name="Holt S."/>
            <person name="Cochrane G."/>
            <person name="Meng A."/>
            <person name="Brown T."/>
            <person name="Cohen L."/>
        </authorList>
    </citation>
    <scope>NUCLEOTIDE SEQUENCE</scope>
    <source>
        <strain evidence="2">CCMP644</strain>
    </source>
</reference>
<dbReference type="InterPro" id="IPR020568">
    <property type="entry name" value="Ribosomal_Su5_D2-typ_SF"/>
</dbReference>
<name>A0A7S1DM63_HEMAN</name>
<protein>
    <recommendedName>
        <fullName evidence="1">Elongation factor EFG domain-containing protein</fullName>
    </recommendedName>
</protein>
<evidence type="ECO:0000259" key="1">
    <source>
        <dbReference type="SMART" id="SM00838"/>
    </source>
</evidence>
<dbReference type="AlphaFoldDB" id="A0A7S1DM63"/>
<dbReference type="GO" id="GO:0043022">
    <property type="term" value="F:ribosome binding"/>
    <property type="evidence" value="ECO:0007669"/>
    <property type="project" value="TreeGrafter"/>
</dbReference>
<dbReference type="InterPro" id="IPR000640">
    <property type="entry name" value="EFG_V-like"/>
</dbReference>
<accession>A0A7S1DM63</accession>
<dbReference type="InterPro" id="IPR014721">
    <property type="entry name" value="Ribsml_uS5_D2-typ_fold_subgr"/>
</dbReference>
<dbReference type="InterPro" id="IPR035647">
    <property type="entry name" value="EFG_III/V"/>
</dbReference>
<sequence length="223" mass="24479">MQSRKEVEGALITGFQLSTLSGPLCEEPMEGVAFVVDDVRFTGPPDEVHGVSDSYGPWSGQVISAVKEGCRAAFLAGERRLVEAVFDCQVTTQVDSLGKAYSVLSKRRARVVDEQMRDGTDTFVVSSILPVAESFGLADDLRKQTSGAATCHLTMAGWELMDSDPFWVPLSEEELEDTDQSDIDTARGAARKCMDLVRKRKGLSVQEKLVSAAEKQRTRSRRK</sequence>
<dbReference type="Gene3D" id="3.30.70.240">
    <property type="match status" value="1"/>
</dbReference>
<dbReference type="GO" id="GO:0003924">
    <property type="term" value="F:GTPase activity"/>
    <property type="evidence" value="ECO:0007669"/>
    <property type="project" value="TreeGrafter"/>
</dbReference>
<dbReference type="Gene3D" id="3.30.230.10">
    <property type="match status" value="1"/>
</dbReference>
<evidence type="ECO:0000313" key="2">
    <source>
        <dbReference type="EMBL" id="CAD8952044.1"/>
    </source>
</evidence>
<dbReference type="GO" id="GO:0005829">
    <property type="term" value="C:cytosol"/>
    <property type="evidence" value="ECO:0007669"/>
    <property type="project" value="TreeGrafter"/>
</dbReference>
<dbReference type="PANTHER" id="PTHR42908">
    <property type="entry name" value="TRANSLATION ELONGATION FACTOR-RELATED"/>
    <property type="match status" value="1"/>
</dbReference>
<dbReference type="SUPFAM" id="SSF54211">
    <property type="entry name" value="Ribosomal protein S5 domain 2-like"/>
    <property type="match status" value="1"/>
</dbReference>
<dbReference type="GO" id="GO:0042256">
    <property type="term" value="P:cytosolic ribosome assembly"/>
    <property type="evidence" value="ECO:0007669"/>
    <property type="project" value="TreeGrafter"/>
</dbReference>
<dbReference type="SUPFAM" id="SSF54980">
    <property type="entry name" value="EF-G C-terminal domain-like"/>
    <property type="match status" value="1"/>
</dbReference>
<proteinExistence type="predicted"/>
<dbReference type="FunFam" id="3.30.70.240:FF:000006">
    <property type="entry name" value="Elongation factor like GTPase 1"/>
    <property type="match status" value="1"/>
</dbReference>